<evidence type="ECO:0000313" key="3">
    <source>
        <dbReference type="Proteomes" id="UP000006054"/>
    </source>
</evidence>
<name>I4AG17_BERLS</name>
<organism evidence="2 3">
    <name type="scientific">Bernardetia litoralis (strain ATCC 23117 / DSM 6794 / NBRC 15988 / NCIMB 1366 / Fx l1 / Sio-4)</name>
    <name type="common">Flexibacter litoralis</name>
    <dbReference type="NCBI Taxonomy" id="880071"/>
    <lineage>
        <taxon>Bacteria</taxon>
        <taxon>Pseudomonadati</taxon>
        <taxon>Bacteroidota</taxon>
        <taxon>Cytophagia</taxon>
        <taxon>Cytophagales</taxon>
        <taxon>Bernardetiaceae</taxon>
        <taxon>Bernardetia</taxon>
    </lineage>
</organism>
<gene>
    <name evidence="2" type="ordered locus">Fleli_0426</name>
</gene>
<keyword evidence="1" id="KW-1133">Transmembrane helix</keyword>
<proteinExistence type="predicted"/>
<dbReference type="RefSeq" id="WP_014796362.1">
    <property type="nucleotide sequence ID" value="NC_018018.1"/>
</dbReference>
<keyword evidence="3" id="KW-1185">Reference proteome</keyword>
<accession>I4AG17</accession>
<dbReference type="Proteomes" id="UP000006054">
    <property type="component" value="Chromosome"/>
</dbReference>
<dbReference type="AlphaFoldDB" id="I4AG17"/>
<feature type="transmembrane region" description="Helical" evidence="1">
    <location>
        <begin position="106"/>
        <end position="126"/>
    </location>
</feature>
<dbReference type="KEGG" id="fli:Fleli_0426"/>
<evidence type="ECO:0000313" key="2">
    <source>
        <dbReference type="EMBL" id="AFM02902.1"/>
    </source>
</evidence>
<protein>
    <submittedName>
        <fullName evidence="2">Uncharacterized protein</fullName>
    </submittedName>
</protein>
<dbReference type="HOGENOM" id="CLU_1842167_0_0_10"/>
<feature type="transmembrane region" description="Helical" evidence="1">
    <location>
        <begin position="65"/>
        <end position="86"/>
    </location>
</feature>
<sequence length="139" mass="16532">MKLFGILSAIFCNFLLLFLFRYFSIDIENLSFVENISINQYVFFVALFSWYFLTFKKVNIYINHSLFCIFITICFIYLHSALVLAIKIEDYESFSEWNAARGLFAIYLIPLVFIISIIKGFGYDYLRNKEQENDRVSEQ</sequence>
<feature type="transmembrane region" description="Helical" evidence="1">
    <location>
        <begin position="7"/>
        <end position="24"/>
    </location>
</feature>
<keyword evidence="1" id="KW-0812">Transmembrane</keyword>
<evidence type="ECO:0000256" key="1">
    <source>
        <dbReference type="SAM" id="Phobius"/>
    </source>
</evidence>
<dbReference type="STRING" id="880071.Fleli_0426"/>
<keyword evidence="1" id="KW-0472">Membrane</keyword>
<reference evidence="3" key="1">
    <citation type="submission" date="2012-06" db="EMBL/GenBank/DDBJ databases">
        <title>The complete genome of Flexibacter litoralis DSM 6794.</title>
        <authorList>
            <person name="Lucas S."/>
            <person name="Copeland A."/>
            <person name="Lapidus A."/>
            <person name="Glavina del Rio T."/>
            <person name="Dalin E."/>
            <person name="Tice H."/>
            <person name="Bruce D."/>
            <person name="Goodwin L."/>
            <person name="Pitluck S."/>
            <person name="Peters L."/>
            <person name="Ovchinnikova G."/>
            <person name="Lu M."/>
            <person name="Kyrpides N."/>
            <person name="Mavromatis K."/>
            <person name="Ivanova N."/>
            <person name="Brettin T."/>
            <person name="Detter J.C."/>
            <person name="Han C."/>
            <person name="Larimer F."/>
            <person name="Land M."/>
            <person name="Hauser L."/>
            <person name="Markowitz V."/>
            <person name="Cheng J.-F."/>
            <person name="Hugenholtz P."/>
            <person name="Woyke T."/>
            <person name="Wu D."/>
            <person name="Spring S."/>
            <person name="Lang E."/>
            <person name="Kopitz M."/>
            <person name="Brambilla E."/>
            <person name="Klenk H.-P."/>
            <person name="Eisen J.A."/>
        </authorList>
    </citation>
    <scope>NUCLEOTIDE SEQUENCE [LARGE SCALE GENOMIC DNA]</scope>
    <source>
        <strain evidence="3">ATCC 23117 / DSM 6794 / NBRC 15988 / NCIMB 1366 / Sio-4</strain>
    </source>
</reference>
<dbReference type="EMBL" id="CP003345">
    <property type="protein sequence ID" value="AFM02902.1"/>
    <property type="molecule type" value="Genomic_DNA"/>
</dbReference>
<feature type="transmembrane region" description="Helical" evidence="1">
    <location>
        <begin position="36"/>
        <end position="53"/>
    </location>
</feature>